<dbReference type="InterPro" id="IPR023198">
    <property type="entry name" value="PGP-like_dom2"/>
</dbReference>
<dbReference type="CDD" id="cd07526">
    <property type="entry name" value="HAD_BPGM_like"/>
    <property type="match status" value="1"/>
</dbReference>
<accession>A0A411YLS1</accession>
<dbReference type="GO" id="GO:0016787">
    <property type="term" value="F:hydrolase activity"/>
    <property type="evidence" value="ECO:0007669"/>
    <property type="project" value="UniProtKB-KW"/>
</dbReference>
<evidence type="ECO:0000256" key="3">
    <source>
        <dbReference type="ARBA" id="ARBA00022723"/>
    </source>
</evidence>
<dbReference type="Proteomes" id="UP000291469">
    <property type="component" value="Chromosome"/>
</dbReference>
<proteinExistence type="inferred from homology"/>
<sequence>MILDCDGVLVDSERIAARVDAEVLGELGWPVSCDEVVERFVGSSTDHFVAEVQRRLGEELPSDWYEELARRQQEAMAAELGPVPGVLATLEEIAIPTCVASNGSHEKLRLTLALTGLRDRFDGRVFSADDVPRAKPAPDLFLHAAEAMGAAPEHCVVVEDSPTGVRAAKAAGMRVLAFAGGVVPVERLREQEACLFTDMAELPRLLERG</sequence>
<dbReference type="SFLD" id="SFLDG01129">
    <property type="entry name" value="C1.5:_HAD__Beta-PGM__Phosphata"/>
    <property type="match status" value="1"/>
</dbReference>
<dbReference type="InterPro" id="IPR036412">
    <property type="entry name" value="HAD-like_sf"/>
</dbReference>
<dbReference type="AlphaFoldDB" id="A0A411YLS1"/>
<dbReference type="Gene3D" id="1.10.150.240">
    <property type="entry name" value="Putative phosphatase, domain 2"/>
    <property type="match status" value="1"/>
</dbReference>
<dbReference type="SFLD" id="SFLDS00003">
    <property type="entry name" value="Haloacid_Dehalogenase"/>
    <property type="match status" value="1"/>
</dbReference>
<evidence type="ECO:0000256" key="1">
    <source>
        <dbReference type="ARBA" id="ARBA00001946"/>
    </source>
</evidence>
<dbReference type="PANTHER" id="PTHR46193">
    <property type="entry name" value="6-PHOSPHOGLUCONATE PHOSPHATASE"/>
    <property type="match status" value="1"/>
</dbReference>
<dbReference type="GO" id="GO:0046872">
    <property type="term" value="F:metal ion binding"/>
    <property type="evidence" value="ECO:0007669"/>
    <property type="project" value="UniProtKB-KW"/>
</dbReference>
<keyword evidence="6" id="KW-1185">Reference proteome</keyword>
<comment type="cofactor">
    <cofactor evidence="1">
        <name>Mg(2+)</name>
        <dbReference type="ChEBI" id="CHEBI:18420"/>
    </cofactor>
</comment>
<dbReference type="NCBIfam" id="TIGR01509">
    <property type="entry name" value="HAD-SF-IA-v3"/>
    <property type="match status" value="1"/>
</dbReference>
<dbReference type="SUPFAM" id="SSF56784">
    <property type="entry name" value="HAD-like"/>
    <property type="match status" value="1"/>
</dbReference>
<gene>
    <name evidence="5" type="ORF">ER308_20040</name>
</gene>
<keyword evidence="5" id="KW-0378">Hydrolase</keyword>
<dbReference type="InterPro" id="IPR023214">
    <property type="entry name" value="HAD_sf"/>
</dbReference>
<evidence type="ECO:0000313" key="6">
    <source>
        <dbReference type="Proteomes" id="UP000291469"/>
    </source>
</evidence>
<comment type="similarity">
    <text evidence="2">Belongs to the HAD-like hydrolase superfamily. CbbY/CbbZ/Gph/YieH family.</text>
</comment>
<evidence type="ECO:0000256" key="4">
    <source>
        <dbReference type="ARBA" id="ARBA00022842"/>
    </source>
</evidence>
<name>A0A411YLS1_9ACTN</name>
<keyword evidence="4" id="KW-0460">Magnesium</keyword>
<dbReference type="Pfam" id="PF00702">
    <property type="entry name" value="Hydrolase"/>
    <property type="match status" value="1"/>
</dbReference>
<dbReference type="OrthoDB" id="9812856at2"/>
<protein>
    <submittedName>
        <fullName evidence="5">HAD family hydrolase</fullName>
    </submittedName>
</protein>
<dbReference type="PANTHER" id="PTHR46193:SF10">
    <property type="entry name" value="6-PHOSPHOGLUCONATE PHOSPHATASE"/>
    <property type="match status" value="1"/>
</dbReference>
<dbReference type="InterPro" id="IPR051600">
    <property type="entry name" value="Beta-PGM-like"/>
</dbReference>
<organism evidence="5 6">
    <name type="scientific">Egibacter rhizosphaerae</name>
    <dbReference type="NCBI Taxonomy" id="1670831"/>
    <lineage>
        <taxon>Bacteria</taxon>
        <taxon>Bacillati</taxon>
        <taxon>Actinomycetota</taxon>
        <taxon>Nitriliruptoria</taxon>
        <taxon>Egibacterales</taxon>
        <taxon>Egibacteraceae</taxon>
        <taxon>Egibacter</taxon>
    </lineage>
</organism>
<keyword evidence="3" id="KW-0479">Metal-binding</keyword>
<dbReference type="InterPro" id="IPR006439">
    <property type="entry name" value="HAD-SF_hydro_IA"/>
</dbReference>
<evidence type="ECO:0000256" key="2">
    <source>
        <dbReference type="ARBA" id="ARBA00006171"/>
    </source>
</evidence>
<evidence type="ECO:0000313" key="5">
    <source>
        <dbReference type="EMBL" id="QBI22148.1"/>
    </source>
</evidence>
<dbReference type="NCBIfam" id="TIGR01549">
    <property type="entry name" value="HAD-SF-IA-v1"/>
    <property type="match status" value="1"/>
</dbReference>
<reference evidence="5 6" key="1">
    <citation type="submission" date="2019-01" db="EMBL/GenBank/DDBJ databases">
        <title>Egibacter rhizosphaerae EGI 80759T.</title>
        <authorList>
            <person name="Chen D.-D."/>
            <person name="Tian Y."/>
            <person name="Jiao J.-Y."/>
            <person name="Zhang X.-T."/>
            <person name="Zhang Y.-G."/>
            <person name="Zhang Y."/>
            <person name="Xiao M."/>
            <person name="Shu W.-S."/>
            <person name="Li W.-J."/>
        </authorList>
    </citation>
    <scope>NUCLEOTIDE SEQUENCE [LARGE SCALE GENOMIC DNA]</scope>
    <source>
        <strain evidence="5 6">EGI 80759</strain>
    </source>
</reference>
<dbReference type="KEGG" id="erz:ER308_20040"/>
<dbReference type="EMBL" id="CP036402">
    <property type="protein sequence ID" value="QBI22148.1"/>
    <property type="molecule type" value="Genomic_DNA"/>
</dbReference>
<dbReference type="SFLD" id="SFLDG01135">
    <property type="entry name" value="C1.5.6:_HAD__Beta-PGM__Phospha"/>
    <property type="match status" value="1"/>
</dbReference>
<dbReference type="Gene3D" id="3.40.50.1000">
    <property type="entry name" value="HAD superfamily/HAD-like"/>
    <property type="match status" value="1"/>
</dbReference>